<comment type="caution">
    <text evidence="1">The sequence shown here is derived from an EMBL/GenBank/DDBJ whole genome shotgun (WGS) entry which is preliminary data.</text>
</comment>
<evidence type="ECO:0000313" key="2">
    <source>
        <dbReference type="Proteomes" id="UP001287356"/>
    </source>
</evidence>
<evidence type="ECO:0000313" key="1">
    <source>
        <dbReference type="EMBL" id="KAK3365956.1"/>
    </source>
</evidence>
<name>A0AAE0JYC5_9PEZI</name>
<organism evidence="1 2">
    <name type="scientific">Lasiosphaeria ovina</name>
    <dbReference type="NCBI Taxonomy" id="92902"/>
    <lineage>
        <taxon>Eukaryota</taxon>
        <taxon>Fungi</taxon>
        <taxon>Dikarya</taxon>
        <taxon>Ascomycota</taxon>
        <taxon>Pezizomycotina</taxon>
        <taxon>Sordariomycetes</taxon>
        <taxon>Sordariomycetidae</taxon>
        <taxon>Sordariales</taxon>
        <taxon>Lasiosphaeriaceae</taxon>
        <taxon>Lasiosphaeria</taxon>
    </lineage>
</organism>
<protein>
    <submittedName>
        <fullName evidence="1">Uncharacterized protein</fullName>
    </submittedName>
</protein>
<reference evidence="1" key="2">
    <citation type="submission" date="2023-06" db="EMBL/GenBank/DDBJ databases">
        <authorList>
            <consortium name="Lawrence Berkeley National Laboratory"/>
            <person name="Haridas S."/>
            <person name="Hensen N."/>
            <person name="Bonometti L."/>
            <person name="Westerberg I."/>
            <person name="Brannstrom I.O."/>
            <person name="Guillou S."/>
            <person name="Cros-Aarteil S."/>
            <person name="Calhoun S."/>
            <person name="Kuo A."/>
            <person name="Mondo S."/>
            <person name="Pangilinan J."/>
            <person name="Riley R."/>
            <person name="Labutti K."/>
            <person name="Andreopoulos B."/>
            <person name="Lipzen A."/>
            <person name="Chen C."/>
            <person name="Yanf M."/>
            <person name="Daum C."/>
            <person name="Ng V."/>
            <person name="Clum A."/>
            <person name="Steindorff A."/>
            <person name="Ohm R."/>
            <person name="Martin F."/>
            <person name="Silar P."/>
            <person name="Natvig D."/>
            <person name="Lalanne C."/>
            <person name="Gautier V."/>
            <person name="Ament-Velasquez S.L."/>
            <person name="Kruys A."/>
            <person name="Hutchinson M.I."/>
            <person name="Powell A.J."/>
            <person name="Barry K."/>
            <person name="Miller A.N."/>
            <person name="Grigoriev I.V."/>
            <person name="Debuchy R."/>
            <person name="Gladieux P."/>
            <person name="Thoren M.H."/>
            <person name="Johannesson H."/>
        </authorList>
    </citation>
    <scope>NUCLEOTIDE SEQUENCE</scope>
    <source>
        <strain evidence="1">CBS 958.72</strain>
    </source>
</reference>
<accession>A0AAE0JYC5</accession>
<proteinExistence type="predicted"/>
<reference evidence="1" key="1">
    <citation type="journal article" date="2023" name="Mol. Phylogenet. Evol.">
        <title>Genome-scale phylogeny and comparative genomics of the fungal order Sordariales.</title>
        <authorList>
            <person name="Hensen N."/>
            <person name="Bonometti L."/>
            <person name="Westerberg I."/>
            <person name="Brannstrom I.O."/>
            <person name="Guillou S."/>
            <person name="Cros-Aarteil S."/>
            <person name="Calhoun S."/>
            <person name="Haridas S."/>
            <person name="Kuo A."/>
            <person name="Mondo S."/>
            <person name="Pangilinan J."/>
            <person name="Riley R."/>
            <person name="LaButti K."/>
            <person name="Andreopoulos B."/>
            <person name="Lipzen A."/>
            <person name="Chen C."/>
            <person name="Yan M."/>
            <person name="Daum C."/>
            <person name="Ng V."/>
            <person name="Clum A."/>
            <person name="Steindorff A."/>
            <person name="Ohm R.A."/>
            <person name="Martin F."/>
            <person name="Silar P."/>
            <person name="Natvig D.O."/>
            <person name="Lalanne C."/>
            <person name="Gautier V."/>
            <person name="Ament-Velasquez S.L."/>
            <person name="Kruys A."/>
            <person name="Hutchinson M.I."/>
            <person name="Powell A.J."/>
            <person name="Barry K."/>
            <person name="Miller A.N."/>
            <person name="Grigoriev I.V."/>
            <person name="Debuchy R."/>
            <person name="Gladieux P."/>
            <person name="Hiltunen Thoren M."/>
            <person name="Johannesson H."/>
        </authorList>
    </citation>
    <scope>NUCLEOTIDE SEQUENCE</scope>
    <source>
        <strain evidence="1">CBS 958.72</strain>
    </source>
</reference>
<dbReference type="Proteomes" id="UP001287356">
    <property type="component" value="Unassembled WGS sequence"/>
</dbReference>
<sequence length="243" mass="26957">MGVKKQATGVSSSSWGASWKACNSLACAPTGGGARIGETDRRSCMDTLRETKPQPRCDSAPLSVGQSTRRYTYPTSHVNHRTFRDRSRSQVKRAGALKIDMLALEIGQELSDLHSMPSHLRAAGWLLTDGLEQVARKEPRGRTRIQTPLTSTEVPPPVGFLAMETYSHTFFMFKCQRYLCWQGMRFQVVGNVDATGGRERTIALFGNKKRPNGWVRVETREPGRASIEQPNGTNTLLAEMRGS</sequence>
<keyword evidence="2" id="KW-1185">Reference proteome</keyword>
<dbReference type="AlphaFoldDB" id="A0AAE0JYC5"/>
<dbReference type="EMBL" id="JAULSN010000008">
    <property type="protein sequence ID" value="KAK3365956.1"/>
    <property type="molecule type" value="Genomic_DNA"/>
</dbReference>
<gene>
    <name evidence="1" type="ORF">B0T24DRAFT_597704</name>
</gene>